<keyword evidence="2" id="KW-1185">Reference proteome</keyword>
<evidence type="ECO:0000313" key="2">
    <source>
        <dbReference type="Proteomes" id="UP001164929"/>
    </source>
</evidence>
<accession>A0AAD6MAA2</accession>
<proteinExistence type="predicted"/>
<organism evidence="1 2">
    <name type="scientific">Populus alba x Populus x berolinensis</name>
    <dbReference type="NCBI Taxonomy" id="444605"/>
    <lineage>
        <taxon>Eukaryota</taxon>
        <taxon>Viridiplantae</taxon>
        <taxon>Streptophyta</taxon>
        <taxon>Embryophyta</taxon>
        <taxon>Tracheophyta</taxon>
        <taxon>Spermatophyta</taxon>
        <taxon>Magnoliopsida</taxon>
        <taxon>eudicotyledons</taxon>
        <taxon>Gunneridae</taxon>
        <taxon>Pentapetalae</taxon>
        <taxon>rosids</taxon>
        <taxon>fabids</taxon>
        <taxon>Malpighiales</taxon>
        <taxon>Salicaceae</taxon>
        <taxon>Saliceae</taxon>
        <taxon>Populus</taxon>
    </lineage>
</organism>
<sequence length="30" mass="3354">MQAFGVCCFEFLCIGAVMHLPWILICVVLP</sequence>
<comment type="caution">
    <text evidence="1">The sequence shown here is derived from an EMBL/GenBank/DDBJ whole genome shotgun (WGS) entry which is preliminary data.</text>
</comment>
<dbReference type="Proteomes" id="UP001164929">
    <property type="component" value="Chromosome 10"/>
</dbReference>
<dbReference type="AlphaFoldDB" id="A0AAD6MAA2"/>
<evidence type="ECO:0000313" key="1">
    <source>
        <dbReference type="EMBL" id="KAJ6981823.1"/>
    </source>
</evidence>
<name>A0AAD6MAA2_9ROSI</name>
<reference evidence="1" key="1">
    <citation type="journal article" date="2023" name="Mol. Ecol. Resour.">
        <title>Chromosome-level genome assembly of a triploid poplar Populus alba 'Berolinensis'.</title>
        <authorList>
            <person name="Chen S."/>
            <person name="Yu Y."/>
            <person name="Wang X."/>
            <person name="Wang S."/>
            <person name="Zhang T."/>
            <person name="Zhou Y."/>
            <person name="He R."/>
            <person name="Meng N."/>
            <person name="Wang Y."/>
            <person name="Liu W."/>
            <person name="Liu Z."/>
            <person name="Liu J."/>
            <person name="Guo Q."/>
            <person name="Huang H."/>
            <person name="Sederoff R.R."/>
            <person name="Wang G."/>
            <person name="Qu G."/>
            <person name="Chen S."/>
        </authorList>
    </citation>
    <scope>NUCLEOTIDE SEQUENCE</scope>
    <source>
        <strain evidence="1">SC-2020</strain>
    </source>
</reference>
<protein>
    <submittedName>
        <fullName evidence="1">Uncharacterized protein</fullName>
    </submittedName>
</protein>
<dbReference type="EMBL" id="JAQIZT010000010">
    <property type="protein sequence ID" value="KAJ6981823.1"/>
    <property type="molecule type" value="Genomic_DNA"/>
</dbReference>
<gene>
    <name evidence="1" type="ORF">NC653_025045</name>
</gene>